<proteinExistence type="predicted"/>
<evidence type="ECO:0000256" key="2">
    <source>
        <dbReference type="SAM" id="SignalP"/>
    </source>
</evidence>
<feature type="compositionally biased region" description="Polar residues" evidence="1">
    <location>
        <begin position="59"/>
        <end position="79"/>
    </location>
</feature>
<dbReference type="EMBL" id="GECZ01009086">
    <property type="protein sequence ID" value="JAS60683.1"/>
    <property type="molecule type" value="Transcribed_RNA"/>
</dbReference>
<dbReference type="AlphaFoldDB" id="A0A1B6GEF0"/>
<keyword evidence="2" id="KW-0732">Signal</keyword>
<feature type="region of interest" description="Disordered" evidence="1">
    <location>
        <begin position="26"/>
        <end position="143"/>
    </location>
</feature>
<gene>
    <name evidence="3" type="ORF">g.25866</name>
</gene>
<evidence type="ECO:0000256" key="1">
    <source>
        <dbReference type="SAM" id="MobiDB-lite"/>
    </source>
</evidence>
<reference evidence="3" key="1">
    <citation type="submission" date="2015-11" db="EMBL/GenBank/DDBJ databases">
        <title>De novo transcriptome assembly of four potential Pierce s Disease insect vectors from Arizona vineyards.</title>
        <authorList>
            <person name="Tassone E.E."/>
        </authorList>
    </citation>
    <scope>NUCLEOTIDE SEQUENCE</scope>
</reference>
<feature type="compositionally biased region" description="Low complexity" evidence="1">
    <location>
        <begin position="80"/>
        <end position="96"/>
    </location>
</feature>
<feature type="compositionally biased region" description="Polar residues" evidence="1">
    <location>
        <begin position="110"/>
        <end position="122"/>
    </location>
</feature>
<dbReference type="PROSITE" id="PS51257">
    <property type="entry name" value="PROKAR_LIPOPROTEIN"/>
    <property type="match status" value="1"/>
</dbReference>
<sequence>MYSRNSSIILSLLCVIASCQGRSLESFQQRNPRRRSNCIKDKSPTGTPTTKTTLPSTPIIDSTPASLVPSSIDPTATSEQIGSSSNPISGNSDSQSLSQPAGTSALPIYSTDQTGNTGTSAEPTSPQSPTTGVPVPTTGGPTP</sequence>
<feature type="non-terminal residue" evidence="3">
    <location>
        <position position="143"/>
    </location>
</feature>
<organism evidence="3">
    <name type="scientific">Cuerna arida</name>
    <dbReference type="NCBI Taxonomy" id="1464854"/>
    <lineage>
        <taxon>Eukaryota</taxon>
        <taxon>Metazoa</taxon>
        <taxon>Ecdysozoa</taxon>
        <taxon>Arthropoda</taxon>
        <taxon>Hexapoda</taxon>
        <taxon>Insecta</taxon>
        <taxon>Pterygota</taxon>
        <taxon>Neoptera</taxon>
        <taxon>Paraneoptera</taxon>
        <taxon>Hemiptera</taxon>
        <taxon>Auchenorrhyncha</taxon>
        <taxon>Membracoidea</taxon>
        <taxon>Cicadellidae</taxon>
        <taxon>Cicadellinae</taxon>
        <taxon>Proconiini</taxon>
        <taxon>Cuerna</taxon>
    </lineage>
</organism>
<feature type="signal peptide" evidence="2">
    <location>
        <begin position="1"/>
        <end position="21"/>
    </location>
</feature>
<feature type="compositionally biased region" description="Low complexity" evidence="1">
    <location>
        <begin position="123"/>
        <end position="143"/>
    </location>
</feature>
<name>A0A1B6GEF0_9HEMI</name>
<feature type="compositionally biased region" description="Low complexity" evidence="1">
    <location>
        <begin position="44"/>
        <end position="58"/>
    </location>
</feature>
<protein>
    <submittedName>
        <fullName evidence="3">Uncharacterized protein</fullName>
    </submittedName>
</protein>
<accession>A0A1B6GEF0</accession>
<evidence type="ECO:0000313" key="3">
    <source>
        <dbReference type="EMBL" id="JAS60683.1"/>
    </source>
</evidence>
<feature type="chain" id="PRO_5008583482" evidence="2">
    <location>
        <begin position="22"/>
        <end position="143"/>
    </location>
</feature>